<evidence type="ECO:0000256" key="5">
    <source>
        <dbReference type="ARBA" id="ARBA00023237"/>
    </source>
</evidence>
<protein>
    <submittedName>
        <fullName evidence="8">SusD-like starch-binding protein associating with outer membrane</fullName>
    </submittedName>
</protein>
<evidence type="ECO:0000256" key="3">
    <source>
        <dbReference type="ARBA" id="ARBA00022729"/>
    </source>
</evidence>
<sequence>MKKKIQFVTIALISLLVSSCSKGWLEEKQNIKLIVPTTLNDLDLLMNSSEFEYDGRGAAETSCDDYNFTPEQLSLFYYNSDRDFITWKKERDLEYGSSQLNEWVAAYIQVQICNVVLEGLETINRTEKNKAIYDRLKGCALFYRSRQFLNIAMDFCKYYDADTAPADLGIPLKLTADKDEKIVRASLEATYQQIVTDLETASKLLPVEQIIRSQVARGGAYALLARAYLFMDRYQAAQKSADSSLKYHSYVEDFNLVNNTGTRPLVIESKEMHLRFSAMTRSSSNPTYGRIADDLYDLYENTDLRKSLFFRKETDNKYSFRGSYSGQLFTGTTTAEVLLILAETKARLGDPDGAMDALNILLSKRYISQSFVPLTAQNQKEALDRILAERRKELVTRGIRWQDLKRLNRDPQYAKTLTRTIGSETYNLPPNDPRYVLPIPQFVINYNGITQNQY</sequence>
<keyword evidence="3" id="KW-0732">Signal</keyword>
<dbReference type="GO" id="GO:0009279">
    <property type="term" value="C:cell outer membrane"/>
    <property type="evidence" value="ECO:0007669"/>
    <property type="project" value="UniProtKB-SubCell"/>
</dbReference>
<dbReference type="InterPro" id="IPR011990">
    <property type="entry name" value="TPR-like_helical_dom_sf"/>
</dbReference>
<keyword evidence="5" id="KW-0998">Cell outer membrane</keyword>
<gene>
    <name evidence="8" type="ORF">EV199_4976</name>
</gene>
<accession>A0A4V2F089</accession>
<name>A0A4V2F089_9BACT</name>
<evidence type="ECO:0000313" key="8">
    <source>
        <dbReference type="EMBL" id="RZS69150.1"/>
    </source>
</evidence>
<feature type="domain" description="RagB/SusD" evidence="6">
    <location>
        <begin position="334"/>
        <end position="452"/>
    </location>
</feature>
<keyword evidence="4" id="KW-0472">Membrane</keyword>
<dbReference type="Proteomes" id="UP000293874">
    <property type="component" value="Unassembled WGS sequence"/>
</dbReference>
<reference evidence="8 9" key="1">
    <citation type="submission" date="2019-02" db="EMBL/GenBank/DDBJ databases">
        <title>Genomic Encyclopedia of Type Strains, Phase IV (KMG-IV): sequencing the most valuable type-strain genomes for metagenomic binning, comparative biology and taxonomic classification.</title>
        <authorList>
            <person name="Goeker M."/>
        </authorList>
    </citation>
    <scope>NUCLEOTIDE SEQUENCE [LARGE SCALE GENOMIC DNA]</scope>
    <source>
        <strain evidence="8 9">DSM 18116</strain>
    </source>
</reference>
<dbReference type="AlphaFoldDB" id="A0A4V2F089"/>
<organism evidence="8 9">
    <name type="scientific">Pseudobacter ginsenosidimutans</name>
    <dbReference type="NCBI Taxonomy" id="661488"/>
    <lineage>
        <taxon>Bacteria</taxon>
        <taxon>Pseudomonadati</taxon>
        <taxon>Bacteroidota</taxon>
        <taxon>Chitinophagia</taxon>
        <taxon>Chitinophagales</taxon>
        <taxon>Chitinophagaceae</taxon>
        <taxon>Pseudobacter</taxon>
    </lineage>
</organism>
<comment type="caution">
    <text evidence="8">The sequence shown here is derived from an EMBL/GenBank/DDBJ whole genome shotgun (WGS) entry which is preliminary data.</text>
</comment>
<evidence type="ECO:0000256" key="1">
    <source>
        <dbReference type="ARBA" id="ARBA00004442"/>
    </source>
</evidence>
<proteinExistence type="inferred from homology"/>
<evidence type="ECO:0000256" key="4">
    <source>
        <dbReference type="ARBA" id="ARBA00023136"/>
    </source>
</evidence>
<dbReference type="Pfam" id="PF14322">
    <property type="entry name" value="SusD-like_3"/>
    <property type="match status" value="1"/>
</dbReference>
<dbReference type="InterPro" id="IPR033985">
    <property type="entry name" value="SusD-like_N"/>
</dbReference>
<evidence type="ECO:0000259" key="7">
    <source>
        <dbReference type="Pfam" id="PF14322"/>
    </source>
</evidence>
<evidence type="ECO:0000259" key="6">
    <source>
        <dbReference type="Pfam" id="PF07980"/>
    </source>
</evidence>
<dbReference type="SUPFAM" id="SSF48452">
    <property type="entry name" value="TPR-like"/>
    <property type="match status" value="1"/>
</dbReference>
<dbReference type="RefSeq" id="WP_130543512.1">
    <property type="nucleotide sequence ID" value="NZ_CP042431.1"/>
</dbReference>
<evidence type="ECO:0000256" key="2">
    <source>
        <dbReference type="ARBA" id="ARBA00006275"/>
    </source>
</evidence>
<dbReference type="PROSITE" id="PS51257">
    <property type="entry name" value="PROKAR_LIPOPROTEIN"/>
    <property type="match status" value="1"/>
</dbReference>
<comment type="subcellular location">
    <subcellularLocation>
        <location evidence="1">Cell outer membrane</location>
    </subcellularLocation>
</comment>
<dbReference type="OrthoDB" id="653598at2"/>
<dbReference type="Gene3D" id="1.25.40.390">
    <property type="match status" value="1"/>
</dbReference>
<dbReference type="EMBL" id="SGXA01000003">
    <property type="protein sequence ID" value="RZS69150.1"/>
    <property type="molecule type" value="Genomic_DNA"/>
</dbReference>
<dbReference type="InterPro" id="IPR012944">
    <property type="entry name" value="SusD_RagB_dom"/>
</dbReference>
<keyword evidence="9" id="KW-1185">Reference proteome</keyword>
<comment type="similarity">
    <text evidence="2">Belongs to the SusD family.</text>
</comment>
<feature type="domain" description="SusD-like N-terminal" evidence="7">
    <location>
        <begin position="24"/>
        <end position="229"/>
    </location>
</feature>
<dbReference type="Pfam" id="PF07980">
    <property type="entry name" value="SusD_RagB"/>
    <property type="match status" value="1"/>
</dbReference>
<evidence type="ECO:0000313" key="9">
    <source>
        <dbReference type="Proteomes" id="UP000293874"/>
    </source>
</evidence>